<comment type="caution">
    <text evidence="3">The sequence shown here is derived from an EMBL/GenBank/DDBJ whole genome shotgun (WGS) entry which is preliminary data.</text>
</comment>
<dbReference type="Proteomes" id="UP000233332">
    <property type="component" value="Unassembled WGS sequence"/>
</dbReference>
<dbReference type="Pfam" id="PF01266">
    <property type="entry name" value="DAO"/>
    <property type="match status" value="1"/>
</dbReference>
<organism evidence="3 4">
    <name type="scientific">Thalassospira lohafexi</name>
    <dbReference type="NCBI Taxonomy" id="744227"/>
    <lineage>
        <taxon>Bacteria</taxon>
        <taxon>Pseudomonadati</taxon>
        <taxon>Pseudomonadota</taxon>
        <taxon>Alphaproteobacteria</taxon>
        <taxon>Rhodospirillales</taxon>
        <taxon>Thalassospiraceae</taxon>
        <taxon>Thalassospira</taxon>
    </lineage>
</organism>
<reference evidence="3 4" key="1">
    <citation type="submission" date="2017-09" db="EMBL/GenBank/DDBJ databases">
        <title>Biodiversity and function of Thalassospira species in the particle-attached aromatic-hydrocarbon-degrading consortia from the surface seawater of the China South Sea.</title>
        <authorList>
            <person name="Dong C."/>
            <person name="Lai Q."/>
            <person name="Shao Z."/>
        </authorList>
    </citation>
    <scope>NUCLEOTIDE SEQUENCE [LARGE SCALE GENOMIC DNA]</scope>
    <source>
        <strain evidence="3 4">139Z-12</strain>
    </source>
</reference>
<dbReference type="RefSeq" id="WP_101300693.1">
    <property type="nucleotide sequence ID" value="NZ_NXGX01000002.1"/>
</dbReference>
<accession>A0A2N3LA38</accession>
<name>A0A2N3LA38_9PROT</name>
<evidence type="ECO:0000313" key="3">
    <source>
        <dbReference type="EMBL" id="PKR59638.1"/>
    </source>
</evidence>
<dbReference type="GO" id="GO:0016491">
    <property type="term" value="F:oxidoreductase activity"/>
    <property type="evidence" value="ECO:0007669"/>
    <property type="project" value="UniProtKB-KW"/>
</dbReference>
<dbReference type="GO" id="GO:0005737">
    <property type="term" value="C:cytoplasm"/>
    <property type="evidence" value="ECO:0007669"/>
    <property type="project" value="TreeGrafter"/>
</dbReference>
<proteinExistence type="predicted"/>
<dbReference type="AlphaFoldDB" id="A0A2N3LA38"/>
<dbReference type="Gene3D" id="3.30.9.10">
    <property type="entry name" value="D-Amino Acid Oxidase, subunit A, domain 2"/>
    <property type="match status" value="1"/>
</dbReference>
<gene>
    <name evidence="3" type="ORF">COO92_06350</name>
</gene>
<protein>
    <submittedName>
        <fullName evidence="3">FAD-dependent oxidoreductase</fullName>
    </submittedName>
</protein>
<feature type="domain" description="FAD dependent oxidoreductase" evidence="2">
    <location>
        <begin position="43"/>
        <end position="404"/>
    </location>
</feature>
<evidence type="ECO:0000313" key="4">
    <source>
        <dbReference type="Proteomes" id="UP000233332"/>
    </source>
</evidence>
<dbReference type="PANTHER" id="PTHR13847:SF281">
    <property type="entry name" value="FAD DEPENDENT OXIDOREDUCTASE DOMAIN-CONTAINING PROTEIN"/>
    <property type="match status" value="1"/>
</dbReference>
<evidence type="ECO:0000259" key="2">
    <source>
        <dbReference type="Pfam" id="PF01266"/>
    </source>
</evidence>
<keyword evidence="1" id="KW-0560">Oxidoreductase</keyword>
<dbReference type="Gene3D" id="3.50.50.60">
    <property type="entry name" value="FAD/NAD(P)-binding domain"/>
    <property type="match status" value="1"/>
</dbReference>
<dbReference type="EMBL" id="NXGX01000002">
    <property type="protein sequence ID" value="PKR59638.1"/>
    <property type="molecule type" value="Genomic_DNA"/>
</dbReference>
<keyword evidence="4" id="KW-1185">Reference proteome</keyword>
<dbReference type="InterPro" id="IPR006076">
    <property type="entry name" value="FAD-dep_OxRdtase"/>
</dbReference>
<sequence>MLKRIYQPAAYQTDTLPDSYWVESAAPLPDCEKLPIVGALKTDVAIIGGGYCGLSAALELATSGTNVTVFDAGRSGWGASGRNGGFCCMGGSGKGYGYLAKRFGEDETRKFARIQRDAIDLVDQRLSDWTIDADRHSDGEVVLAHKPNRVRELHEEIDELNHFTDIKSELLDRDALVERGLNAGETYGGLHVKAGFGLNPMKYLIGLHAQCIKAGVRIFEQAKIGRFDEADGKYTLHAGATQITANKIIIATNGYSAENLPDWIGGKLMPVFSGIFVTRPMSNDELAAQGWTSDLMAFDSRILLHYFRKLPDNRFLFGGRGGITATPAAFDAGKRDLLSNFNRMFPAWRDIELTHHWNGLACLSQSWRPYIGRVPGHRDVWTALAWHGNGVALASQGGKLLAQRMQGAIGDEDLGAVLGTPMDNFPLPKLRRVARSAAYRYYGLRDRFA</sequence>
<evidence type="ECO:0000256" key="1">
    <source>
        <dbReference type="ARBA" id="ARBA00023002"/>
    </source>
</evidence>
<dbReference type="PANTHER" id="PTHR13847">
    <property type="entry name" value="SARCOSINE DEHYDROGENASE-RELATED"/>
    <property type="match status" value="1"/>
</dbReference>
<dbReference type="InterPro" id="IPR036188">
    <property type="entry name" value="FAD/NAD-bd_sf"/>
</dbReference>
<dbReference type="SUPFAM" id="SSF51905">
    <property type="entry name" value="FAD/NAD(P)-binding domain"/>
    <property type="match status" value="1"/>
</dbReference>